<dbReference type="InterPro" id="IPR036397">
    <property type="entry name" value="RNaseH_sf"/>
</dbReference>
<dbReference type="GO" id="GO:0003676">
    <property type="term" value="F:nucleic acid binding"/>
    <property type="evidence" value="ECO:0007669"/>
    <property type="project" value="InterPro"/>
</dbReference>
<dbReference type="EMBL" id="KN833729">
    <property type="protein sequence ID" value="KIK23153.1"/>
    <property type="molecule type" value="Genomic_DNA"/>
</dbReference>
<dbReference type="STRING" id="765257.A0A0C9ZU06"/>
<dbReference type="AlphaFoldDB" id="A0A0C9ZU06"/>
<evidence type="ECO:0000313" key="2">
    <source>
        <dbReference type="Proteomes" id="UP000054018"/>
    </source>
</evidence>
<evidence type="ECO:0000313" key="1">
    <source>
        <dbReference type="EMBL" id="KIK23153.1"/>
    </source>
</evidence>
<organism evidence="1 2">
    <name type="scientific">Pisolithus microcarpus 441</name>
    <dbReference type="NCBI Taxonomy" id="765257"/>
    <lineage>
        <taxon>Eukaryota</taxon>
        <taxon>Fungi</taxon>
        <taxon>Dikarya</taxon>
        <taxon>Basidiomycota</taxon>
        <taxon>Agaricomycotina</taxon>
        <taxon>Agaricomycetes</taxon>
        <taxon>Agaricomycetidae</taxon>
        <taxon>Boletales</taxon>
        <taxon>Sclerodermatineae</taxon>
        <taxon>Pisolithaceae</taxon>
        <taxon>Pisolithus</taxon>
    </lineage>
</organism>
<dbReference type="HOGENOM" id="CLU_136924_0_0_1"/>
<evidence type="ECO:0008006" key="3">
    <source>
        <dbReference type="Google" id="ProtNLM"/>
    </source>
</evidence>
<accession>A0A0C9ZU06</accession>
<gene>
    <name evidence="1" type="ORF">PISMIDRAFT_100916</name>
</gene>
<dbReference type="OrthoDB" id="444848at2759"/>
<protein>
    <recommendedName>
        <fullName evidence="3">Integrase catalytic domain-containing protein</fullName>
    </recommendedName>
</protein>
<reference evidence="2" key="2">
    <citation type="submission" date="2015-01" db="EMBL/GenBank/DDBJ databases">
        <title>Evolutionary Origins and Diversification of the Mycorrhizal Mutualists.</title>
        <authorList>
            <consortium name="DOE Joint Genome Institute"/>
            <consortium name="Mycorrhizal Genomics Consortium"/>
            <person name="Kohler A."/>
            <person name="Kuo A."/>
            <person name="Nagy L.G."/>
            <person name="Floudas D."/>
            <person name="Copeland A."/>
            <person name="Barry K.W."/>
            <person name="Cichocki N."/>
            <person name="Veneault-Fourrey C."/>
            <person name="LaButti K."/>
            <person name="Lindquist E.A."/>
            <person name="Lipzen A."/>
            <person name="Lundell T."/>
            <person name="Morin E."/>
            <person name="Murat C."/>
            <person name="Riley R."/>
            <person name="Ohm R."/>
            <person name="Sun H."/>
            <person name="Tunlid A."/>
            <person name="Henrissat B."/>
            <person name="Grigoriev I.V."/>
            <person name="Hibbett D.S."/>
            <person name="Martin F."/>
        </authorList>
    </citation>
    <scope>NUCLEOTIDE SEQUENCE [LARGE SCALE GENOMIC DNA]</scope>
    <source>
        <strain evidence="2">441</strain>
    </source>
</reference>
<dbReference type="SUPFAM" id="SSF53098">
    <property type="entry name" value="Ribonuclease H-like"/>
    <property type="match status" value="1"/>
</dbReference>
<dbReference type="Proteomes" id="UP000054018">
    <property type="component" value="Unassembled WGS sequence"/>
</dbReference>
<dbReference type="Gene3D" id="3.30.420.10">
    <property type="entry name" value="Ribonuclease H-like superfamily/Ribonuclease H"/>
    <property type="match status" value="1"/>
</dbReference>
<name>A0A0C9ZU06_9AGAM</name>
<proteinExistence type="predicted"/>
<sequence length="129" mass="15121">MQALDFLASTHKIHPIWISLYNSQANGIVKRRPQRHLTVCKALVKMCEGDMTKWANHAAYVFWAERVMIAKSTKLSPYQMVHGVEPQLPFDFAEATFLMNWDEDKYSTEELITHQCRQLKRRKGDLKRV</sequence>
<keyword evidence="2" id="KW-1185">Reference proteome</keyword>
<dbReference type="InterPro" id="IPR012337">
    <property type="entry name" value="RNaseH-like_sf"/>
</dbReference>
<reference evidence="1 2" key="1">
    <citation type="submission" date="2014-04" db="EMBL/GenBank/DDBJ databases">
        <authorList>
            <consortium name="DOE Joint Genome Institute"/>
            <person name="Kuo A."/>
            <person name="Kohler A."/>
            <person name="Costa M.D."/>
            <person name="Nagy L.G."/>
            <person name="Floudas D."/>
            <person name="Copeland A."/>
            <person name="Barry K.W."/>
            <person name="Cichocki N."/>
            <person name="Veneault-Fourrey C."/>
            <person name="LaButti K."/>
            <person name="Lindquist E.A."/>
            <person name="Lipzen A."/>
            <person name="Lundell T."/>
            <person name="Morin E."/>
            <person name="Murat C."/>
            <person name="Sun H."/>
            <person name="Tunlid A."/>
            <person name="Henrissat B."/>
            <person name="Grigoriev I.V."/>
            <person name="Hibbett D.S."/>
            <person name="Martin F."/>
            <person name="Nordberg H.P."/>
            <person name="Cantor M.N."/>
            <person name="Hua S.X."/>
        </authorList>
    </citation>
    <scope>NUCLEOTIDE SEQUENCE [LARGE SCALE GENOMIC DNA]</scope>
    <source>
        <strain evidence="1 2">441</strain>
    </source>
</reference>